<dbReference type="PaxDb" id="35128-Thaps7426"/>
<keyword evidence="2" id="KW-1133">Transmembrane helix</keyword>
<evidence type="ECO:0000256" key="1">
    <source>
        <dbReference type="SAM" id="MobiDB-lite"/>
    </source>
</evidence>
<accession>B8C6H3</accession>
<reference evidence="3 4" key="1">
    <citation type="journal article" date="2004" name="Science">
        <title>The genome of the diatom Thalassiosira pseudonana: ecology, evolution, and metabolism.</title>
        <authorList>
            <person name="Armbrust E.V."/>
            <person name="Berges J.A."/>
            <person name="Bowler C."/>
            <person name="Green B.R."/>
            <person name="Martinez D."/>
            <person name="Putnam N.H."/>
            <person name="Zhou S."/>
            <person name="Allen A.E."/>
            <person name="Apt K.E."/>
            <person name="Bechner M."/>
            <person name="Brzezinski M.A."/>
            <person name="Chaal B.K."/>
            <person name="Chiovitti A."/>
            <person name="Davis A.K."/>
            <person name="Demarest M.S."/>
            <person name="Detter J.C."/>
            <person name="Glavina T."/>
            <person name="Goodstein D."/>
            <person name="Hadi M.Z."/>
            <person name="Hellsten U."/>
            <person name="Hildebrand M."/>
            <person name="Jenkins B.D."/>
            <person name="Jurka J."/>
            <person name="Kapitonov V.V."/>
            <person name="Kroger N."/>
            <person name="Lau W.W."/>
            <person name="Lane T.W."/>
            <person name="Larimer F.W."/>
            <person name="Lippmeier J.C."/>
            <person name="Lucas S."/>
            <person name="Medina M."/>
            <person name="Montsant A."/>
            <person name="Obornik M."/>
            <person name="Parker M.S."/>
            <person name="Palenik B."/>
            <person name="Pazour G.J."/>
            <person name="Richardson P.M."/>
            <person name="Rynearson T.A."/>
            <person name="Saito M.A."/>
            <person name="Schwartz D.C."/>
            <person name="Thamatrakoln K."/>
            <person name="Valentin K."/>
            <person name="Vardi A."/>
            <person name="Wilkerson F.P."/>
            <person name="Rokhsar D.S."/>
        </authorList>
    </citation>
    <scope>NUCLEOTIDE SEQUENCE [LARGE SCALE GENOMIC DNA]</scope>
    <source>
        <strain evidence="3 4">CCMP1335</strain>
    </source>
</reference>
<evidence type="ECO:0000256" key="2">
    <source>
        <dbReference type="SAM" id="Phobius"/>
    </source>
</evidence>
<dbReference type="EMBL" id="CM000644">
    <property type="protein sequence ID" value="EED90570.1"/>
    <property type="molecule type" value="Genomic_DNA"/>
</dbReference>
<dbReference type="KEGG" id="tps:THAPSDRAFT_7426"/>
<evidence type="ECO:0000313" key="4">
    <source>
        <dbReference type="Proteomes" id="UP000001449"/>
    </source>
</evidence>
<dbReference type="GeneID" id="7443463"/>
<keyword evidence="2" id="KW-0472">Membrane</keyword>
<dbReference type="RefSeq" id="XP_002291719.1">
    <property type="nucleotide sequence ID" value="XM_002291683.1"/>
</dbReference>
<dbReference type="GO" id="GO:0007173">
    <property type="term" value="P:epidermal growth factor receptor signaling pathway"/>
    <property type="evidence" value="ECO:0000318"/>
    <property type="project" value="GO_Central"/>
</dbReference>
<protein>
    <submittedName>
        <fullName evidence="3">Uncharacterized protein</fullName>
    </submittedName>
</protein>
<dbReference type="Proteomes" id="UP000001449">
    <property type="component" value="Chromosome 8"/>
</dbReference>
<keyword evidence="2" id="KW-0812">Transmembrane</keyword>
<dbReference type="GO" id="GO:0045840">
    <property type="term" value="P:positive regulation of mitotic nuclear division"/>
    <property type="evidence" value="ECO:0000318"/>
    <property type="project" value="GO_Central"/>
</dbReference>
<organism evidence="3 4">
    <name type="scientific">Thalassiosira pseudonana</name>
    <name type="common">Marine diatom</name>
    <name type="synonym">Cyclotella nana</name>
    <dbReference type="NCBI Taxonomy" id="35128"/>
    <lineage>
        <taxon>Eukaryota</taxon>
        <taxon>Sar</taxon>
        <taxon>Stramenopiles</taxon>
        <taxon>Ochrophyta</taxon>
        <taxon>Bacillariophyta</taxon>
        <taxon>Coscinodiscophyceae</taxon>
        <taxon>Thalassiosirophycidae</taxon>
        <taxon>Thalassiosirales</taxon>
        <taxon>Thalassiosiraceae</taxon>
        <taxon>Thalassiosira</taxon>
    </lineage>
</organism>
<feature type="compositionally biased region" description="Polar residues" evidence="1">
    <location>
        <begin position="11"/>
        <end position="20"/>
    </location>
</feature>
<reference evidence="3 4" key="2">
    <citation type="journal article" date="2008" name="Nature">
        <title>The Phaeodactylum genome reveals the evolutionary history of diatom genomes.</title>
        <authorList>
            <person name="Bowler C."/>
            <person name="Allen A.E."/>
            <person name="Badger J.H."/>
            <person name="Grimwood J."/>
            <person name="Jabbari K."/>
            <person name="Kuo A."/>
            <person name="Maheswari U."/>
            <person name="Martens C."/>
            <person name="Maumus F."/>
            <person name="Otillar R.P."/>
            <person name="Rayko E."/>
            <person name="Salamov A."/>
            <person name="Vandepoele K."/>
            <person name="Beszteri B."/>
            <person name="Gruber A."/>
            <person name="Heijde M."/>
            <person name="Katinka M."/>
            <person name="Mock T."/>
            <person name="Valentin K."/>
            <person name="Verret F."/>
            <person name="Berges J.A."/>
            <person name="Brownlee C."/>
            <person name="Cadoret J.P."/>
            <person name="Chiovitti A."/>
            <person name="Choi C.J."/>
            <person name="Coesel S."/>
            <person name="De Martino A."/>
            <person name="Detter J.C."/>
            <person name="Durkin C."/>
            <person name="Falciatore A."/>
            <person name="Fournet J."/>
            <person name="Haruta M."/>
            <person name="Huysman M.J."/>
            <person name="Jenkins B.D."/>
            <person name="Jiroutova K."/>
            <person name="Jorgensen R.E."/>
            <person name="Joubert Y."/>
            <person name="Kaplan A."/>
            <person name="Kroger N."/>
            <person name="Kroth P.G."/>
            <person name="La Roche J."/>
            <person name="Lindquist E."/>
            <person name="Lommer M."/>
            <person name="Martin-Jezequel V."/>
            <person name="Lopez P.J."/>
            <person name="Lucas S."/>
            <person name="Mangogna M."/>
            <person name="McGinnis K."/>
            <person name="Medlin L.K."/>
            <person name="Montsant A."/>
            <person name="Oudot-Le Secq M.P."/>
            <person name="Napoli C."/>
            <person name="Obornik M."/>
            <person name="Parker M.S."/>
            <person name="Petit J.L."/>
            <person name="Porcel B.M."/>
            <person name="Poulsen N."/>
            <person name="Robison M."/>
            <person name="Rychlewski L."/>
            <person name="Rynearson T.A."/>
            <person name="Schmutz J."/>
            <person name="Shapiro H."/>
            <person name="Siaut M."/>
            <person name="Stanley M."/>
            <person name="Sussman M.R."/>
            <person name="Taylor A.R."/>
            <person name="Vardi A."/>
            <person name="von Dassow P."/>
            <person name="Vyverman W."/>
            <person name="Willis A."/>
            <person name="Wyrwicz L.S."/>
            <person name="Rokhsar D.S."/>
            <person name="Weissenbach J."/>
            <person name="Armbrust E.V."/>
            <person name="Green B.R."/>
            <person name="Van de Peer Y."/>
            <person name="Grigoriev I.V."/>
        </authorList>
    </citation>
    <scope>NUCLEOTIDE SEQUENCE [LARGE SCALE GENOMIC DNA]</scope>
    <source>
        <strain evidence="3 4">CCMP1335</strain>
    </source>
</reference>
<proteinExistence type="predicted"/>
<gene>
    <name evidence="3" type="ORF">THAPSDRAFT_7426</name>
</gene>
<feature type="region of interest" description="Disordered" evidence="1">
    <location>
        <begin position="1"/>
        <end position="20"/>
    </location>
</feature>
<keyword evidence="4" id="KW-1185">Reference proteome</keyword>
<dbReference type="HOGENOM" id="CLU_305571_0_0_1"/>
<dbReference type="InParanoid" id="B8C6H3"/>
<feature type="region of interest" description="Disordered" evidence="1">
    <location>
        <begin position="62"/>
        <end position="85"/>
    </location>
</feature>
<evidence type="ECO:0000313" key="3">
    <source>
        <dbReference type="EMBL" id="EED90570.1"/>
    </source>
</evidence>
<dbReference type="GO" id="GO:0008284">
    <property type="term" value="P:positive regulation of cell population proliferation"/>
    <property type="evidence" value="ECO:0000318"/>
    <property type="project" value="GO_Central"/>
</dbReference>
<sequence length="971" mass="106586">MTISDEMLQPQARSSFADGSSQHIDIEALVRTLADQAKAADERARAADERSQTLEQRVALLEGRQQQQQPVSRQSGFNFGNDIIDKTDAPAEHMRRRTTKAISNRIALIERRMDNFEDSKETLNSEEYKLPESTFSLLVTENPASAPFVFAVFSVALSILCLGLTLADAISKGTKGNRLGIAPGVSGPVRGAQFVGVLVGVLMEDECPQGLQHIAYGAGHKLMLDGKRKSQKRLVAASLLRLVVGYLFLACLFINIAQNSDVIAIFYDVLALEFVENIDDTTFALAKKGFFGQKMLVATIKKHTLEVIGQRESVMGVRELFGGSMTSVTGQRPLSRGSLSAAGLLVSNSRSNNFARFMYFLNGIVLLAGLTYISVKQGHGGYRCKTITVSFNEEVWEGATVMNEDGSIEERLLIYPYFNGVYKEEGRYDGHPRYLEQNKSDGYPFQNLKGAEIRYCAEIASWVFMHPYIKTSNECEWLYRSAETTSDNDYDLIAASNGPWEAWTGDIKSNSRITITCNECSEVSDCSYHGIWILLRVPDALSITCNGESGESCVRKREPTAVPSTQPSAPTAFPTSLQAIMPLDDDFVGMDPIFTPPPVTGATYAPSPATALSVGDQTSTPTSVATWGSTPTIGVNLTTPPTSIAIRPNPLPSFNDNEYEVDVKDFADYDDFFEATTLHDLDELLEDYSVVISFSGSRFYGTMIHSNVTFEDLFPADYHAFWGSSFNINRTFIISDETDDASPVGIDWFEMRRRINSKLNPNVIFSYGPYGALIPLLNYESAGFFHCLDNTPHPSASPSSSSLPTMTSSPTASPTETCSFVYISILHDFFSPERISWDIANEEGVVISSTPGKQNTLQSQRVCLAEGTYNYTIYDSLGWGMFSPGYYNITTFDGALIVEGGGGVGGLSFVYERTVFSIPFDTATVATVIKQTPYPTPYPTNEPSVAAVSSMLPSSSTSSKTSRARQHNDPQ</sequence>
<feature type="compositionally biased region" description="Low complexity" evidence="1">
    <location>
        <begin position="943"/>
        <end position="961"/>
    </location>
</feature>
<name>B8C6H3_THAPS</name>
<feature type="region of interest" description="Disordered" evidence="1">
    <location>
        <begin position="934"/>
        <end position="971"/>
    </location>
</feature>
<feature type="transmembrane region" description="Helical" evidence="2">
    <location>
        <begin position="234"/>
        <end position="257"/>
    </location>
</feature>
<dbReference type="AlphaFoldDB" id="B8C6H3"/>
<feature type="transmembrane region" description="Helical" evidence="2">
    <location>
        <begin position="148"/>
        <end position="170"/>
    </location>
</feature>